<dbReference type="EMBL" id="OV696696">
    <property type="protein sequence ID" value="CAH1239761.1"/>
    <property type="molecule type" value="Genomic_DNA"/>
</dbReference>
<gene>
    <name evidence="2" type="primary">Hypp5880</name>
    <name evidence="2" type="ORF">BLAG_LOCUS3955</name>
</gene>
<evidence type="ECO:0000313" key="3">
    <source>
        <dbReference type="Proteomes" id="UP000838412"/>
    </source>
</evidence>
<dbReference type="OrthoDB" id="10035111at2759"/>
<name>A0A8J9VGA7_BRALA</name>
<feature type="compositionally biased region" description="Basic and acidic residues" evidence="1">
    <location>
        <begin position="228"/>
        <end position="240"/>
    </location>
</feature>
<protein>
    <submittedName>
        <fullName evidence="2">Hypp5880 protein</fullName>
    </submittedName>
</protein>
<organism evidence="2 3">
    <name type="scientific">Branchiostoma lanceolatum</name>
    <name type="common">Common lancelet</name>
    <name type="synonym">Amphioxus lanceolatum</name>
    <dbReference type="NCBI Taxonomy" id="7740"/>
    <lineage>
        <taxon>Eukaryota</taxon>
        <taxon>Metazoa</taxon>
        <taxon>Chordata</taxon>
        <taxon>Cephalochordata</taxon>
        <taxon>Leptocardii</taxon>
        <taxon>Amphioxiformes</taxon>
        <taxon>Branchiostomatidae</taxon>
        <taxon>Branchiostoma</taxon>
    </lineage>
</organism>
<sequence length="523" mass="58116">MAENHSQAVLQEEQLTVVTASGQPTGQPAVDHRDSARTEEWGRVQLRIYNPFRDGTVLGGAAEVGIGIAAFYFNQVDLVRKAIRRAVERRDPDNPDQPADPEVGLEVQVGSLLVPVIFHSRLGYDYFSSIQNGPFLKACLKVELEKVGYKEPVDVSVERWEVPAVSEGRLAAGLVMGTTRQHTAENDMSEVMSPQKKLQETLHTTPGPEENLGAPVSDLAGLSIFTSDEDHQGRKEDDTPPGKGRPNQKRPQISLAARLQRHRNSPTAKAMLQAYSCLERGAAMLVNDGYQRGEGVRHLLEGLVLMEEVLPGDVETVLYGQHWLNLDKAKLDRLISTELEDSANNTPCLLLQALQLPTGDRRLRAINHVIDVVLQLGKKDALYNDIAYIYFALCSTLWTSTKQAAPTLSACASALMHRPSHLSTLFYTARSSMTVSVPQAIRQLEHFIRTAPPCHHQVPRAHYYLVRLYGQQGVSTHWDKILHHYSTAQQTESDRLPVFGQVPSMYKDQARKVYDKVVAGADK</sequence>
<feature type="region of interest" description="Disordered" evidence="1">
    <location>
        <begin position="184"/>
        <end position="251"/>
    </location>
</feature>
<proteinExistence type="predicted"/>
<accession>A0A8J9VGA7</accession>
<evidence type="ECO:0000313" key="2">
    <source>
        <dbReference type="EMBL" id="CAH1239761.1"/>
    </source>
</evidence>
<keyword evidence="3" id="KW-1185">Reference proteome</keyword>
<evidence type="ECO:0000256" key="1">
    <source>
        <dbReference type="SAM" id="MobiDB-lite"/>
    </source>
</evidence>
<dbReference type="AlphaFoldDB" id="A0A8J9VGA7"/>
<dbReference type="Proteomes" id="UP000838412">
    <property type="component" value="Chromosome 11"/>
</dbReference>
<reference evidence="2" key="1">
    <citation type="submission" date="2022-01" db="EMBL/GenBank/DDBJ databases">
        <authorList>
            <person name="Braso-Vives M."/>
        </authorList>
    </citation>
    <scope>NUCLEOTIDE SEQUENCE</scope>
</reference>